<evidence type="ECO:0000313" key="5">
    <source>
        <dbReference type="Proteomes" id="UP001189429"/>
    </source>
</evidence>
<comment type="caution">
    <text evidence="4">The sequence shown here is derived from an EMBL/GenBank/DDBJ whole genome shotgun (WGS) entry which is preliminary data.</text>
</comment>
<evidence type="ECO:0000256" key="1">
    <source>
        <dbReference type="ARBA" id="ARBA00010928"/>
    </source>
</evidence>
<organism evidence="4 5">
    <name type="scientific">Prorocentrum cordatum</name>
    <dbReference type="NCBI Taxonomy" id="2364126"/>
    <lineage>
        <taxon>Eukaryota</taxon>
        <taxon>Sar</taxon>
        <taxon>Alveolata</taxon>
        <taxon>Dinophyceae</taxon>
        <taxon>Prorocentrales</taxon>
        <taxon>Prorocentraceae</taxon>
        <taxon>Prorocentrum</taxon>
    </lineage>
</organism>
<sequence length="288" mass="31254">MTQRSMRCTSRRQWGRTPTSRGGWRRAASRATWRSRWRGVTGSRRSWQTRSRQLASRCSWRTTGEPTRASTGCAACSTRRGPSVTSPWYFTGRASRRSSPPAVGAGAAAPWRLDAEAAGGGLFVDVGSHVLDLLDFLLGPLQEVCGTARGPPGAVESRVAASFAWPSGAVGSATWDFSAPLGEDVLEIRGTAGALTLPDLMNGDETLLRRAGFETQVFSDPPPPVVQRPLVSTVIDAVRKGDCSLCPSTAASALRTAQAMDAILDSYYNRRDDDFWKRPHTWQTRGPQ</sequence>
<dbReference type="SUPFAM" id="SSF55347">
    <property type="entry name" value="Glyceraldehyde-3-phosphate dehydrogenase-like, C-terminal domain"/>
    <property type="match status" value="1"/>
</dbReference>
<dbReference type="Proteomes" id="UP001189429">
    <property type="component" value="Unassembled WGS sequence"/>
</dbReference>
<accession>A0ABN9SPX8</accession>
<evidence type="ECO:0000313" key="4">
    <source>
        <dbReference type="EMBL" id="CAK0833957.1"/>
    </source>
</evidence>
<dbReference type="Gene3D" id="3.30.360.10">
    <property type="entry name" value="Dihydrodipicolinate Reductase, domain 2"/>
    <property type="match status" value="1"/>
</dbReference>
<dbReference type="InterPro" id="IPR055170">
    <property type="entry name" value="GFO_IDH_MocA-like_dom"/>
</dbReference>
<reference evidence="4" key="1">
    <citation type="submission" date="2023-10" db="EMBL/GenBank/DDBJ databases">
        <authorList>
            <person name="Chen Y."/>
            <person name="Shah S."/>
            <person name="Dougan E. K."/>
            <person name="Thang M."/>
            <person name="Chan C."/>
        </authorList>
    </citation>
    <scope>NUCLEOTIDE SEQUENCE [LARGE SCALE GENOMIC DNA]</scope>
</reference>
<comment type="similarity">
    <text evidence="1">Belongs to the Gfo/Idh/MocA family.</text>
</comment>
<evidence type="ECO:0000256" key="2">
    <source>
        <dbReference type="SAM" id="MobiDB-lite"/>
    </source>
</evidence>
<name>A0ABN9SPX8_9DINO</name>
<evidence type="ECO:0000259" key="3">
    <source>
        <dbReference type="Pfam" id="PF22725"/>
    </source>
</evidence>
<feature type="region of interest" description="Disordered" evidence="2">
    <location>
        <begin position="1"/>
        <end position="28"/>
    </location>
</feature>
<feature type="domain" description="GFO/IDH/MocA-like oxidoreductase" evidence="3">
    <location>
        <begin position="98"/>
        <end position="195"/>
    </location>
</feature>
<protein>
    <recommendedName>
        <fullName evidence="3">GFO/IDH/MocA-like oxidoreductase domain-containing protein</fullName>
    </recommendedName>
</protein>
<dbReference type="EMBL" id="CAUYUJ010012447">
    <property type="protein sequence ID" value="CAK0833957.1"/>
    <property type="molecule type" value="Genomic_DNA"/>
</dbReference>
<keyword evidence="5" id="KW-1185">Reference proteome</keyword>
<dbReference type="Pfam" id="PF22725">
    <property type="entry name" value="GFO_IDH_MocA_C3"/>
    <property type="match status" value="1"/>
</dbReference>
<proteinExistence type="inferred from homology"/>
<gene>
    <name evidence="4" type="ORF">PCOR1329_LOCUS31508</name>
</gene>